<dbReference type="AlphaFoldDB" id="X1T483"/>
<name>X1T483_9ZZZZ</name>
<proteinExistence type="predicted"/>
<feature type="non-terminal residue" evidence="1">
    <location>
        <position position="57"/>
    </location>
</feature>
<sequence>MRRSDKWLRRQIRQECSFIMRDNVKYVRESNLLILLDEREKELKKKLATAERKEKEA</sequence>
<dbReference type="EMBL" id="BARW01008631">
    <property type="protein sequence ID" value="GAI86206.1"/>
    <property type="molecule type" value="Genomic_DNA"/>
</dbReference>
<protein>
    <submittedName>
        <fullName evidence="1">Uncharacterized protein</fullName>
    </submittedName>
</protein>
<comment type="caution">
    <text evidence="1">The sequence shown here is derived from an EMBL/GenBank/DDBJ whole genome shotgun (WGS) entry which is preliminary data.</text>
</comment>
<accession>X1T483</accession>
<reference evidence="1" key="1">
    <citation type="journal article" date="2014" name="Front. Microbiol.">
        <title>High frequency of phylogenetically diverse reductive dehalogenase-homologous genes in deep subseafloor sedimentary metagenomes.</title>
        <authorList>
            <person name="Kawai M."/>
            <person name="Futagami T."/>
            <person name="Toyoda A."/>
            <person name="Takaki Y."/>
            <person name="Nishi S."/>
            <person name="Hori S."/>
            <person name="Arai W."/>
            <person name="Tsubouchi T."/>
            <person name="Morono Y."/>
            <person name="Uchiyama I."/>
            <person name="Ito T."/>
            <person name="Fujiyama A."/>
            <person name="Inagaki F."/>
            <person name="Takami H."/>
        </authorList>
    </citation>
    <scope>NUCLEOTIDE SEQUENCE</scope>
    <source>
        <strain evidence="1">Expedition CK06-06</strain>
    </source>
</reference>
<organism evidence="1">
    <name type="scientific">marine sediment metagenome</name>
    <dbReference type="NCBI Taxonomy" id="412755"/>
    <lineage>
        <taxon>unclassified sequences</taxon>
        <taxon>metagenomes</taxon>
        <taxon>ecological metagenomes</taxon>
    </lineage>
</organism>
<gene>
    <name evidence="1" type="ORF">S12H4_17619</name>
</gene>
<evidence type="ECO:0000313" key="1">
    <source>
        <dbReference type="EMBL" id="GAI86206.1"/>
    </source>
</evidence>